<feature type="signal peptide" evidence="1">
    <location>
        <begin position="1"/>
        <end position="20"/>
    </location>
</feature>
<dbReference type="EMBL" id="QPMT01000040">
    <property type="protein sequence ID" value="KAF4852179.1"/>
    <property type="molecule type" value="Genomic_DNA"/>
</dbReference>
<dbReference type="AlphaFoldDB" id="A0A9P5EKP7"/>
<protein>
    <submittedName>
        <fullName evidence="2">Uncharacterized protein</fullName>
    </submittedName>
</protein>
<dbReference type="Proteomes" id="UP000711996">
    <property type="component" value="Unassembled WGS sequence"/>
</dbReference>
<evidence type="ECO:0000313" key="2">
    <source>
        <dbReference type="EMBL" id="KAF4852179.1"/>
    </source>
</evidence>
<keyword evidence="1" id="KW-0732">Signal</keyword>
<dbReference type="OrthoDB" id="10301516at2759"/>
<keyword evidence="3" id="KW-1185">Reference proteome</keyword>
<gene>
    <name evidence="2" type="ORF">CGCSCA2_v010695</name>
</gene>
<name>A0A9P5EKP7_COLSI</name>
<evidence type="ECO:0000313" key="3">
    <source>
        <dbReference type="Proteomes" id="UP000711996"/>
    </source>
</evidence>
<accession>A0A9P5EKP7</accession>
<organism evidence="2 3">
    <name type="scientific">Colletotrichum siamense</name>
    <name type="common">Anthracnose fungus</name>
    <dbReference type="NCBI Taxonomy" id="690259"/>
    <lineage>
        <taxon>Eukaryota</taxon>
        <taxon>Fungi</taxon>
        <taxon>Dikarya</taxon>
        <taxon>Ascomycota</taxon>
        <taxon>Pezizomycotina</taxon>
        <taxon>Sordariomycetes</taxon>
        <taxon>Hypocreomycetidae</taxon>
        <taxon>Glomerellales</taxon>
        <taxon>Glomerellaceae</taxon>
        <taxon>Colletotrichum</taxon>
        <taxon>Colletotrichum gloeosporioides species complex</taxon>
    </lineage>
</organism>
<sequence length="235" mass="28051">MMKSFWLAVVIADFIRSSSAILQYSYNILPSSTTSSTLLSASGTSSSFELKPYTDNDDCRPVKQSYLIANWYCDLYVKFDHHLIRIYDDQHVKHFEFVISHYHCVFLKFNLSAVDNFHFIKQRHFFQREWIVKLQRASQLDAYCIAYFFKLECFFGFEYFFELWYCLAYSHIFIGIDKLYNNALFKHNISFNLCRRVADYAFGSTDNIPESYIRWFLFDFQHSRYLLLGNDGRTS</sequence>
<reference evidence="2" key="1">
    <citation type="submission" date="2019-06" db="EMBL/GenBank/DDBJ databases">
        <authorList>
            <person name="Gan P."/>
            <person name="Shirasu K."/>
        </authorList>
    </citation>
    <scope>NUCLEOTIDE SEQUENCE [LARGE SCALE GENOMIC DNA]</scope>
    <source>
        <strain evidence="2">CAD2</strain>
    </source>
</reference>
<comment type="caution">
    <text evidence="2">The sequence shown here is derived from an EMBL/GenBank/DDBJ whole genome shotgun (WGS) entry which is preliminary data.</text>
</comment>
<proteinExistence type="predicted"/>
<feature type="chain" id="PRO_5040248597" evidence="1">
    <location>
        <begin position="21"/>
        <end position="235"/>
    </location>
</feature>
<evidence type="ECO:0000256" key="1">
    <source>
        <dbReference type="SAM" id="SignalP"/>
    </source>
</evidence>